<keyword evidence="11" id="KW-1185">Reference proteome</keyword>
<evidence type="ECO:0000313" key="12">
    <source>
        <dbReference type="WBParaSite" id="NBR_0001269301-mRNA-1"/>
    </source>
</evidence>
<evidence type="ECO:0000313" key="11">
    <source>
        <dbReference type="Proteomes" id="UP000271162"/>
    </source>
</evidence>
<dbReference type="InterPro" id="IPR000276">
    <property type="entry name" value="GPCR_Rhodpsn"/>
</dbReference>
<dbReference type="Gene3D" id="1.20.1070.10">
    <property type="entry name" value="Rhodopsin 7-helix transmembrane proteins"/>
    <property type="match status" value="1"/>
</dbReference>
<dbReference type="PANTHER" id="PTHR37441">
    <property type="entry name" value="PROTEIN CBG16518"/>
    <property type="match status" value="1"/>
</dbReference>
<dbReference type="PROSITE" id="PS50262">
    <property type="entry name" value="G_PROTEIN_RECEP_F1_2"/>
    <property type="match status" value="1"/>
</dbReference>
<evidence type="ECO:0000259" key="9">
    <source>
        <dbReference type="PROSITE" id="PS50262"/>
    </source>
</evidence>
<evidence type="ECO:0000256" key="6">
    <source>
        <dbReference type="ARBA" id="ARBA00023136"/>
    </source>
</evidence>
<feature type="domain" description="G-protein coupled receptors family 1 profile" evidence="9">
    <location>
        <begin position="36"/>
        <end position="313"/>
    </location>
</feature>
<dbReference type="AlphaFoldDB" id="A0A0N4Y8W1"/>
<evidence type="ECO:0000256" key="7">
    <source>
        <dbReference type="ARBA" id="ARBA00023224"/>
    </source>
</evidence>
<dbReference type="STRING" id="27835.A0A0N4Y8W1"/>
<keyword evidence="4 8" id="KW-1133">Transmembrane helix</keyword>
<evidence type="ECO:0000256" key="1">
    <source>
        <dbReference type="ARBA" id="ARBA00004651"/>
    </source>
</evidence>
<reference evidence="12" key="1">
    <citation type="submission" date="2017-02" db="UniProtKB">
        <authorList>
            <consortium name="WormBaseParasite"/>
        </authorList>
    </citation>
    <scope>IDENTIFICATION</scope>
</reference>
<evidence type="ECO:0000256" key="5">
    <source>
        <dbReference type="ARBA" id="ARBA00023040"/>
    </source>
</evidence>
<keyword evidence="3 8" id="KW-0812">Transmembrane</keyword>
<dbReference type="EMBL" id="UYSL01020828">
    <property type="protein sequence ID" value="VDL76283.1"/>
    <property type="molecule type" value="Genomic_DNA"/>
</dbReference>
<dbReference type="InterPro" id="IPR017452">
    <property type="entry name" value="GPCR_Rhodpsn_7TM"/>
</dbReference>
<keyword evidence="2" id="KW-1003">Cell membrane</keyword>
<dbReference type="PANTHER" id="PTHR37441:SF4">
    <property type="entry name" value="G-PROTEIN COUPLED RECEPTORS FAMILY 1 PROFILE DOMAIN-CONTAINING PROTEIN"/>
    <property type="match status" value="1"/>
</dbReference>
<dbReference type="Pfam" id="PF00001">
    <property type="entry name" value="7tm_1"/>
    <property type="match status" value="1"/>
</dbReference>
<dbReference type="Proteomes" id="UP000271162">
    <property type="component" value="Unassembled WGS sequence"/>
</dbReference>
<gene>
    <name evidence="10" type="ORF">NBR_LOCUS12694</name>
</gene>
<proteinExistence type="predicted"/>
<keyword evidence="6 8" id="KW-0472">Membrane</keyword>
<keyword evidence="7" id="KW-0807">Transducer</keyword>
<feature type="transmembrane region" description="Helical" evidence="8">
    <location>
        <begin position="138"/>
        <end position="161"/>
    </location>
</feature>
<dbReference type="GO" id="GO:0004930">
    <property type="term" value="F:G protein-coupled receptor activity"/>
    <property type="evidence" value="ECO:0007669"/>
    <property type="project" value="UniProtKB-KW"/>
</dbReference>
<feature type="transmembrane region" description="Helical" evidence="8">
    <location>
        <begin position="293"/>
        <end position="316"/>
    </location>
</feature>
<comment type="subcellular location">
    <subcellularLocation>
        <location evidence="1">Cell membrane</location>
        <topology evidence="1">Multi-pass membrane protein</topology>
    </subcellularLocation>
</comment>
<evidence type="ECO:0000256" key="3">
    <source>
        <dbReference type="ARBA" id="ARBA00022692"/>
    </source>
</evidence>
<feature type="transmembrane region" description="Helical" evidence="8">
    <location>
        <begin position="93"/>
        <end position="126"/>
    </location>
</feature>
<feature type="transmembrane region" description="Helical" evidence="8">
    <location>
        <begin position="240"/>
        <end position="263"/>
    </location>
</feature>
<evidence type="ECO:0000256" key="4">
    <source>
        <dbReference type="ARBA" id="ARBA00022989"/>
    </source>
</evidence>
<dbReference type="WBParaSite" id="NBR_0001269301-mRNA-1">
    <property type="protein sequence ID" value="NBR_0001269301-mRNA-1"/>
    <property type="gene ID" value="NBR_0001269301"/>
</dbReference>
<dbReference type="OMA" id="FRTYFLA"/>
<feature type="transmembrane region" description="Helical" evidence="8">
    <location>
        <begin position="59"/>
        <end position="81"/>
    </location>
</feature>
<evidence type="ECO:0000256" key="2">
    <source>
        <dbReference type="ARBA" id="ARBA00022475"/>
    </source>
</evidence>
<name>A0A0N4Y8W1_NIPBR</name>
<evidence type="ECO:0000256" key="8">
    <source>
        <dbReference type="SAM" id="Phobius"/>
    </source>
</evidence>
<organism evidence="12">
    <name type="scientific">Nippostrongylus brasiliensis</name>
    <name type="common">Rat hookworm</name>
    <dbReference type="NCBI Taxonomy" id="27835"/>
    <lineage>
        <taxon>Eukaryota</taxon>
        <taxon>Metazoa</taxon>
        <taxon>Ecdysozoa</taxon>
        <taxon>Nematoda</taxon>
        <taxon>Chromadorea</taxon>
        <taxon>Rhabditida</taxon>
        <taxon>Rhabditina</taxon>
        <taxon>Rhabditomorpha</taxon>
        <taxon>Strongyloidea</taxon>
        <taxon>Heligmosomidae</taxon>
        <taxon>Nippostrongylus</taxon>
    </lineage>
</organism>
<dbReference type="SUPFAM" id="SSF81321">
    <property type="entry name" value="Family A G protein-coupled receptor-like"/>
    <property type="match status" value="1"/>
</dbReference>
<protein>
    <submittedName>
        <fullName evidence="12">G_PROTEIN_RECEP_F1_2 domain-containing protein</fullName>
    </submittedName>
</protein>
<keyword evidence="5" id="KW-0297">G-protein coupled receptor</keyword>
<sequence>MSKCEEMMTELHRAKEFRVYGFAVVPIILSVLAMALNITYLIIQLKIYLKEDESARKRYLFLISRTLSSVMVLILLYFVIICWKADDFTYATAMIFLLLGGLNFLSITGTYIALTILLYTAIVHPFFYQSRTTIKHCYLFIALIWSCSMLASLCVGIWGATLFYPETAPVHCSFKGCQKPLAIIIVVGLSISYATVLGLYASLLVRLHLRIRSTGLVNGSFKSQNNVERQQNHIRAMNRLGMNMATFAIGSVPILIVCVVALVNLKSLSSLGEGEKSPCKSYRNARLFVEVEILASTAGIVWLIAMILDPVINTVADRKITEMLKSWVRD</sequence>
<dbReference type="GO" id="GO:0005886">
    <property type="term" value="C:plasma membrane"/>
    <property type="evidence" value="ECO:0007669"/>
    <property type="project" value="UniProtKB-SubCell"/>
</dbReference>
<feature type="transmembrane region" description="Helical" evidence="8">
    <location>
        <begin position="181"/>
        <end position="205"/>
    </location>
</feature>
<keyword evidence="5" id="KW-0675">Receptor</keyword>
<feature type="transmembrane region" description="Helical" evidence="8">
    <location>
        <begin position="20"/>
        <end position="43"/>
    </location>
</feature>
<reference evidence="10 11" key="2">
    <citation type="submission" date="2018-11" db="EMBL/GenBank/DDBJ databases">
        <authorList>
            <consortium name="Pathogen Informatics"/>
        </authorList>
    </citation>
    <scope>NUCLEOTIDE SEQUENCE [LARGE SCALE GENOMIC DNA]</scope>
</reference>
<dbReference type="InterPro" id="IPR040435">
    <property type="entry name" value="Put_GPCR_Chromadorea"/>
</dbReference>
<accession>A0A0N4Y8W1</accession>
<evidence type="ECO:0000313" key="10">
    <source>
        <dbReference type="EMBL" id="VDL76283.1"/>
    </source>
</evidence>